<dbReference type="SUPFAM" id="SSF47413">
    <property type="entry name" value="lambda repressor-like DNA-binding domains"/>
    <property type="match status" value="1"/>
</dbReference>
<dbReference type="CDD" id="cd00093">
    <property type="entry name" value="HTH_XRE"/>
    <property type="match status" value="1"/>
</dbReference>
<dbReference type="InterPro" id="IPR010982">
    <property type="entry name" value="Lambda_DNA-bd_dom_sf"/>
</dbReference>
<dbReference type="EMBL" id="CP123498">
    <property type="protein sequence ID" value="WGL95860.1"/>
    <property type="molecule type" value="Genomic_DNA"/>
</dbReference>
<dbReference type="RefSeq" id="WP_280548712.1">
    <property type="nucleotide sequence ID" value="NZ_CP123498.1"/>
</dbReference>
<reference evidence="2" key="1">
    <citation type="submission" date="2023-04" db="EMBL/GenBank/DDBJ databases">
        <title>Genome dynamics across the evolutionary transition to endosymbiosis.</title>
        <authorList>
            <person name="Siozios S."/>
            <person name="Nadal-Jimenez P."/>
            <person name="Azagi T."/>
            <person name="Sprong H."/>
            <person name="Frost C.L."/>
            <person name="Parratt S.R."/>
            <person name="Taylor G."/>
            <person name="Brettell L."/>
            <person name="Lew K.C."/>
            <person name="Croft L."/>
            <person name="King K.C."/>
            <person name="Brockhurst M.A."/>
            <person name="Hypsa V."/>
            <person name="Novakova E."/>
            <person name="Darby A.C."/>
            <person name="Hurst G.D.D."/>
        </authorList>
    </citation>
    <scope>NUCLEOTIDE SEQUENCE</scope>
    <source>
        <strain evidence="2">AIh</strain>
    </source>
</reference>
<feature type="domain" description="HTH cro/C1-type" evidence="1">
    <location>
        <begin position="40"/>
        <end position="98"/>
    </location>
</feature>
<dbReference type="PROSITE" id="PS50943">
    <property type="entry name" value="HTH_CROC1"/>
    <property type="match status" value="1"/>
</dbReference>
<dbReference type="SMART" id="SM00530">
    <property type="entry name" value="HTH_XRE"/>
    <property type="match status" value="1"/>
</dbReference>
<dbReference type="Gene3D" id="1.10.260.40">
    <property type="entry name" value="lambda repressor-like DNA-binding domains"/>
    <property type="match status" value="1"/>
</dbReference>
<sequence length="100" mass="10985">MANKRTMMTHDELVEKMLSNPKVKAEYDAIAEEFALLDEILAARKNAGLTQEQLAKRMGTKATAITRMESNLASGVSGPSFSTLKKLAKATGKKLQIRFV</sequence>
<proteinExistence type="predicted"/>
<organism evidence="2 3">
    <name type="scientific">Arsenophonus nasoniae</name>
    <name type="common">son-killer infecting Nasonia vitripennis</name>
    <dbReference type="NCBI Taxonomy" id="638"/>
    <lineage>
        <taxon>Bacteria</taxon>
        <taxon>Pseudomonadati</taxon>
        <taxon>Pseudomonadota</taxon>
        <taxon>Gammaproteobacteria</taxon>
        <taxon>Enterobacterales</taxon>
        <taxon>Morganellaceae</taxon>
        <taxon>Arsenophonus</taxon>
    </lineage>
</organism>
<dbReference type="InterPro" id="IPR001387">
    <property type="entry name" value="Cro/C1-type_HTH"/>
</dbReference>
<gene>
    <name evidence="2" type="ORF">QE207_04515</name>
</gene>
<evidence type="ECO:0000313" key="2">
    <source>
        <dbReference type="EMBL" id="WGL95860.1"/>
    </source>
</evidence>
<evidence type="ECO:0000313" key="3">
    <source>
        <dbReference type="Proteomes" id="UP001177597"/>
    </source>
</evidence>
<evidence type="ECO:0000259" key="1">
    <source>
        <dbReference type="PROSITE" id="PS50943"/>
    </source>
</evidence>
<protein>
    <submittedName>
        <fullName evidence="2">Helix-turn-helix transcriptional regulator</fullName>
    </submittedName>
</protein>
<dbReference type="Pfam" id="PF01381">
    <property type="entry name" value="HTH_3"/>
    <property type="match status" value="1"/>
</dbReference>
<dbReference type="AlphaFoldDB" id="A0AA95GGC2"/>
<accession>A0AA95GGC2</accession>
<dbReference type="Proteomes" id="UP001177597">
    <property type="component" value="Chromosome"/>
</dbReference>
<name>A0AA95GGC2_9GAMM</name>
<dbReference type="GO" id="GO:0003677">
    <property type="term" value="F:DNA binding"/>
    <property type="evidence" value="ECO:0007669"/>
    <property type="project" value="InterPro"/>
</dbReference>